<evidence type="ECO:0000256" key="3">
    <source>
        <dbReference type="ARBA" id="ARBA00015195"/>
    </source>
</evidence>
<evidence type="ECO:0000256" key="6">
    <source>
        <dbReference type="ARBA" id="ARBA00023054"/>
    </source>
</evidence>
<dbReference type="InterPro" id="IPR042233">
    <property type="entry name" value="Cell_div_ZapA_N"/>
</dbReference>
<organism evidence="12 13">
    <name type="scientific">Rhodanobacter geophilus</name>
    <dbReference type="NCBI Taxonomy" id="3162488"/>
    <lineage>
        <taxon>Bacteria</taxon>
        <taxon>Pseudomonadati</taxon>
        <taxon>Pseudomonadota</taxon>
        <taxon>Gammaproteobacteria</taxon>
        <taxon>Lysobacterales</taxon>
        <taxon>Rhodanobacteraceae</taxon>
        <taxon>Rhodanobacter</taxon>
    </lineage>
</organism>
<evidence type="ECO:0000313" key="13">
    <source>
        <dbReference type="Proteomes" id="UP001556170"/>
    </source>
</evidence>
<keyword evidence="8" id="KW-0131">Cell cycle</keyword>
<dbReference type="Pfam" id="PF05164">
    <property type="entry name" value="ZapA"/>
    <property type="match status" value="1"/>
</dbReference>
<dbReference type="Proteomes" id="UP001556170">
    <property type="component" value="Unassembled WGS sequence"/>
</dbReference>
<sequence>MSDANSNNPVALRLIDREFLIACAPEERDGLIEAASLLDRKMRELRANARAPSFERLAVLAAVSMTHELLALRKQQGGHDQQTAQRLAALRQRLEIAMEGAAARHGEPVADLLPKA</sequence>
<dbReference type="RefSeq" id="WP_367844908.1">
    <property type="nucleotide sequence ID" value="NZ_JBFOHL010000008.1"/>
</dbReference>
<evidence type="ECO:0000256" key="4">
    <source>
        <dbReference type="ARBA" id="ARBA00022490"/>
    </source>
</evidence>
<dbReference type="Gene3D" id="1.20.5.50">
    <property type="match status" value="1"/>
</dbReference>
<keyword evidence="7" id="KW-0717">Septation</keyword>
<dbReference type="GO" id="GO:0051301">
    <property type="term" value="P:cell division"/>
    <property type="evidence" value="ECO:0007669"/>
    <property type="project" value="UniProtKB-KW"/>
</dbReference>
<evidence type="ECO:0000256" key="9">
    <source>
        <dbReference type="ARBA" id="ARBA00024910"/>
    </source>
</evidence>
<evidence type="ECO:0000256" key="8">
    <source>
        <dbReference type="ARBA" id="ARBA00023306"/>
    </source>
</evidence>
<dbReference type="SUPFAM" id="SSF102829">
    <property type="entry name" value="Cell division protein ZapA-like"/>
    <property type="match status" value="1"/>
</dbReference>
<evidence type="ECO:0000256" key="1">
    <source>
        <dbReference type="ARBA" id="ARBA00004496"/>
    </source>
</evidence>
<gene>
    <name evidence="12" type="ORF">ABQJ56_10180</name>
</gene>
<proteinExistence type="inferred from homology"/>
<dbReference type="PANTHER" id="PTHR34981:SF1">
    <property type="entry name" value="CELL DIVISION PROTEIN ZAPA"/>
    <property type="match status" value="1"/>
</dbReference>
<dbReference type="Gene3D" id="3.30.160.880">
    <property type="entry name" value="Cell division protein ZapA protomer, N-terminal domain"/>
    <property type="match status" value="1"/>
</dbReference>
<name>A0ABV3QPR4_9GAMM</name>
<evidence type="ECO:0000256" key="7">
    <source>
        <dbReference type="ARBA" id="ARBA00023210"/>
    </source>
</evidence>
<keyword evidence="6" id="KW-0175">Coiled coil</keyword>
<reference evidence="12 13" key="1">
    <citation type="submission" date="2024-06" db="EMBL/GenBank/DDBJ databases">
        <authorList>
            <person name="Woo H."/>
        </authorList>
    </citation>
    <scope>NUCLEOTIDE SEQUENCE [LARGE SCALE GENOMIC DNA]</scope>
    <source>
        <strain evidence="12 13">S2-g</strain>
    </source>
</reference>
<dbReference type="EMBL" id="JBFOHL010000008">
    <property type="protein sequence ID" value="MEW9624600.1"/>
    <property type="molecule type" value="Genomic_DNA"/>
</dbReference>
<evidence type="ECO:0000256" key="2">
    <source>
        <dbReference type="ARBA" id="ARBA00010074"/>
    </source>
</evidence>
<comment type="function">
    <text evidence="9">Activator of cell division through the inhibition of FtsZ GTPase activity, therefore promoting FtsZ assembly into bundles of protofilaments necessary for the formation of the division Z ring. It is recruited early at mid-cell but it is not essential for cell division.</text>
</comment>
<keyword evidence="5 12" id="KW-0132">Cell division</keyword>
<dbReference type="InterPro" id="IPR007838">
    <property type="entry name" value="Cell_div_ZapA-like"/>
</dbReference>
<keyword evidence="4" id="KW-0963">Cytoplasm</keyword>
<dbReference type="InterPro" id="IPR036192">
    <property type="entry name" value="Cell_div_ZapA-like_sf"/>
</dbReference>
<comment type="subunit">
    <text evidence="10">Homodimer. Interacts with FtsZ.</text>
</comment>
<evidence type="ECO:0000256" key="5">
    <source>
        <dbReference type="ARBA" id="ARBA00022618"/>
    </source>
</evidence>
<protein>
    <recommendedName>
        <fullName evidence="3">Cell division protein ZapA</fullName>
    </recommendedName>
    <alternativeName>
        <fullName evidence="11">Z ring-associated protein ZapA</fullName>
    </alternativeName>
</protein>
<comment type="subcellular location">
    <subcellularLocation>
        <location evidence="1">Cytoplasm</location>
    </subcellularLocation>
</comment>
<accession>A0ABV3QPR4</accession>
<evidence type="ECO:0000256" key="11">
    <source>
        <dbReference type="ARBA" id="ARBA00033158"/>
    </source>
</evidence>
<evidence type="ECO:0000256" key="10">
    <source>
        <dbReference type="ARBA" id="ARBA00026068"/>
    </source>
</evidence>
<evidence type="ECO:0000313" key="12">
    <source>
        <dbReference type="EMBL" id="MEW9624600.1"/>
    </source>
</evidence>
<comment type="caution">
    <text evidence="12">The sequence shown here is derived from an EMBL/GenBank/DDBJ whole genome shotgun (WGS) entry which is preliminary data.</text>
</comment>
<keyword evidence="13" id="KW-1185">Reference proteome</keyword>
<comment type="similarity">
    <text evidence="2">Belongs to the ZapA family. Type 1 subfamily.</text>
</comment>
<dbReference type="PANTHER" id="PTHR34981">
    <property type="entry name" value="CELL DIVISION PROTEIN ZAPA"/>
    <property type="match status" value="1"/>
</dbReference>